<name>A0A0F9H3E3_9ZZZZ</name>
<organism evidence="1">
    <name type="scientific">marine sediment metagenome</name>
    <dbReference type="NCBI Taxonomy" id="412755"/>
    <lineage>
        <taxon>unclassified sequences</taxon>
        <taxon>metagenomes</taxon>
        <taxon>ecological metagenomes</taxon>
    </lineage>
</organism>
<accession>A0A0F9H3E3</accession>
<feature type="non-terminal residue" evidence="1">
    <location>
        <position position="1"/>
    </location>
</feature>
<dbReference type="AlphaFoldDB" id="A0A0F9H3E3"/>
<sequence>FLAVALLPLFLAGYVSIRGSWATLKQEATDQLRWFVENELDVDNSNV</sequence>
<protein>
    <submittedName>
        <fullName evidence="1">Uncharacterized protein</fullName>
    </submittedName>
</protein>
<dbReference type="EMBL" id="LAZR01026095">
    <property type="protein sequence ID" value="KKL69812.1"/>
    <property type="molecule type" value="Genomic_DNA"/>
</dbReference>
<gene>
    <name evidence="1" type="ORF">LCGC14_2111120</name>
</gene>
<proteinExistence type="predicted"/>
<evidence type="ECO:0000313" key="1">
    <source>
        <dbReference type="EMBL" id="KKL69812.1"/>
    </source>
</evidence>
<comment type="caution">
    <text evidence="1">The sequence shown here is derived from an EMBL/GenBank/DDBJ whole genome shotgun (WGS) entry which is preliminary data.</text>
</comment>
<reference evidence="1" key="1">
    <citation type="journal article" date="2015" name="Nature">
        <title>Complex archaea that bridge the gap between prokaryotes and eukaryotes.</title>
        <authorList>
            <person name="Spang A."/>
            <person name="Saw J.H."/>
            <person name="Jorgensen S.L."/>
            <person name="Zaremba-Niedzwiedzka K."/>
            <person name="Martijn J."/>
            <person name="Lind A.E."/>
            <person name="van Eijk R."/>
            <person name="Schleper C."/>
            <person name="Guy L."/>
            <person name="Ettema T.J."/>
        </authorList>
    </citation>
    <scope>NUCLEOTIDE SEQUENCE</scope>
</reference>